<proteinExistence type="inferred from homology"/>
<name>A0ABX2EVN0_9PSEU</name>
<accession>A0ABX2EVN0</accession>
<dbReference type="PANTHER" id="PTHR11559">
    <property type="entry name" value="CARBOXYLESTERASE"/>
    <property type="match status" value="1"/>
</dbReference>
<evidence type="ECO:0000259" key="4">
    <source>
        <dbReference type="Pfam" id="PF00135"/>
    </source>
</evidence>
<evidence type="ECO:0000313" key="5">
    <source>
        <dbReference type="EMBL" id="NRN62818.1"/>
    </source>
</evidence>
<dbReference type="InterPro" id="IPR050309">
    <property type="entry name" value="Type-B_Carboxylest/Lipase"/>
</dbReference>
<protein>
    <recommendedName>
        <fullName evidence="3">Carboxylic ester hydrolase</fullName>
        <ecNumber evidence="3">3.1.1.-</ecNumber>
    </recommendedName>
</protein>
<evidence type="ECO:0000313" key="6">
    <source>
        <dbReference type="Proteomes" id="UP000763557"/>
    </source>
</evidence>
<dbReference type="Gene3D" id="3.40.50.1820">
    <property type="entry name" value="alpha/beta hydrolase"/>
    <property type="match status" value="1"/>
</dbReference>
<dbReference type="Pfam" id="PF00135">
    <property type="entry name" value="COesterase"/>
    <property type="match status" value="1"/>
</dbReference>
<keyword evidence="6" id="KW-1185">Reference proteome</keyword>
<dbReference type="Proteomes" id="UP000763557">
    <property type="component" value="Unassembled WGS sequence"/>
</dbReference>
<feature type="domain" description="Carboxylesterase type B" evidence="4">
    <location>
        <begin position="28"/>
        <end position="495"/>
    </location>
</feature>
<dbReference type="InterPro" id="IPR019826">
    <property type="entry name" value="Carboxylesterase_B_AS"/>
</dbReference>
<keyword evidence="2 3" id="KW-0378">Hydrolase</keyword>
<evidence type="ECO:0000256" key="2">
    <source>
        <dbReference type="ARBA" id="ARBA00022801"/>
    </source>
</evidence>
<dbReference type="EC" id="3.1.1.-" evidence="3"/>
<evidence type="ECO:0000256" key="3">
    <source>
        <dbReference type="RuleBase" id="RU361235"/>
    </source>
</evidence>
<dbReference type="EMBL" id="JAAATY010000001">
    <property type="protein sequence ID" value="NRN62818.1"/>
    <property type="molecule type" value="Genomic_DNA"/>
</dbReference>
<evidence type="ECO:0000256" key="1">
    <source>
        <dbReference type="ARBA" id="ARBA00005964"/>
    </source>
</evidence>
<gene>
    <name evidence="5" type="ORF">GC106_190</name>
</gene>
<comment type="similarity">
    <text evidence="1 3">Belongs to the type-B carboxylesterase/lipase family.</text>
</comment>
<keyword evidence="3" id="KW-0732">Signal</keyword>
<feature type="signal peptide" evidence="3">
    <location>
        <begin position="1"/>
        <end position="22"/>
    </location>
</feature>
<reference evidence="5 6" key="1">
    <citation type="submission" date="2020-01" db="EMBL/GenBank/DDBJ databases">
        <title>Kibdelosporangium persica a novel Actinomycetes from a hot desert in Iran.</title>
        <authorList>
            <person name="Safaei N."/>
            <person name="Zaburannyi N."/>
            <person name="Mueller R."/>
            <person name="Wink J."/>
        </authorList>
    </citation>
    <scope>NUCLEOTIDE SEQUENCE [LARGE SCALE GENOMIC DNA]</scope>
    <source>
        <strain evidence="5 6">4NS15</strain>
    </source>
</reference>
<dbReference type="SUPFAM" id="SSF53474">
    <property type="entry name" value="alpha/beta-Hydrolases"/>
    <property type="match status" value="1"/>
</dbReference>
<organism evidence="5 6">
    <name type="scientific">Kibdelosporangium persicum</name>
    <dbReference type="NCBI Taxonomy" id="2698649"/>
    <lineage>
        <taxon>Bacteria</taxon>
        <taxon>Bacillati</taxon>
        <taxon>Actinomycetota</taxon>
        <taxon>Actinomycetes</taxon>
        <taxon>Pseudonocardiales</taxon>
        <taxon>Pseudonocardiaceae</taxon>
        <taxon>Kibdelosporangium</taxon>
    </lineage>
</organism>
<dbReference type="GO" id="GO:0016787">
    <property type="term" value="F:hydrolase activity"/>
    <property type="evidence" value="ECO:0007669"/>
    <property type="project" value="UniProtKB-KW"/>
</dbReference>
<dbReference type="InterPro" id="IPR029058">
    <property type="entry name" value="AB_hydrolase_fold"/>
</dbReference>
<dbReference type="PROSITE" id="PS00122">
    <property type="entry name" value="CARBOXYLESTERASE_B_1"/>
    <property type="match status" value="1"/>
</dbReference>
<comment type="caution">
    <text evidence="5">The sequence shown here is derived from an EMBL/GenBank/DDBJ whole genome shotgun (WGS) entry which is preliminary data.</text>
</comment>
<dbReference type="RefSeq" id="WP_173123026.1">
    <property type="nucleotide sequence ID" value="NZ_CBCSGW010000042.1"/>
</dbReference>
<feature type="chain" id="PRO_5044950905" description="Carboxylic ester hydrolase" evidence="3">
    <location>
        <begin position="23"/>
        <end position="499"/>
    </location>
</feature>
<sequence length="499" mass="54094">MTIKTVSVLAAVALAFGLPAEAAPSHDDRVRTQEGWVRGTVTAEHRSFQGIPYAAPPIRWRAPRPADPWQGERDATQPRQACAQIGREGLIGGEDCLFVNVTTPRTITGPLPVMVFVHGGGLVNGWGAAYDPKRMVKQNAIVVTFNYRLGALGFLKHPALDDPYAGNFGLADQQAALRWVRKNIAAFGGDQRNVTLWGQSGGGVSVCSQLASPSARGLFDKAIVQSAPCGNDVLDRQTATDRGRAFATDVGCETDTERCLRDTPVERLIRPADSEQTFKAHRRAADKPWMPVAGTTLLPLQPLTALKFGTAADVPLLHGGTKHEMRAHVSVSYPTLTATNYPETVQQLFGPEADRILAEYPVTAYETPGSALGTMLTDYGAMVGACTQLPAIDAATRGAPVYAFEYAQPSHQYPELGAYHGTDLEYLIDRMPPSFTEEQNAFAERLIGYWTSFARTGAPGPRWPEYRRGSATVMSLAIDDTGPVDLAGEHRCGFWRSVR</sequence>
<dbReference type="InterPro" id="IPR002018">
    <property type="entry name" value="CarbesteraseB"/>
</dbReference>